<proteinExistence type="predicted"/>
<dbReference type="EMBL" id="CAAALY010020045">
    <property type="protein sequence ID" value="VEL14119.1"/>
    <property type="molecule type" value="Genomic_DNA"/>
</dbReference>
<dbReference type="Proteomes" id="UP000784294">
    <property type="component" value="Unassembled WGS sequence"/>
</dbReference>
<name>A0A3S5B5Y4_9PLAT</name>
<organism evidence="1 2">
    <name type="scientific">Protopolystoma xenopodis</name>
    <dbReference type="NCBI Taxonomy" id="117903"/>
    <lineage>
        <taxon>Eukaryota</taxon>
        <taxon>Metazoa</taxon>
        <taxon>Spiralia</taxon>
        <taxon>Lophotrochozoa</taxon>
        <taxon>Platyhelminthes</taxon>
        <taxon>Monogenea</taxon>
        <taxon>Polyopisthocotylea</taxon>
        <taxon>Polystomatidea</taxon>
        <taxon>Polystomatidae</taxon>
        <taxon>Protopolystoma</taxon>
    </lineage>
</organism>
<comment type="caution">
    <text evidence="1">The sequence shown here is derived from an EMBL/GenBank/DDBJ whole genome shotgun (WGS) entry which is preliminary data.</text>
</comment>
<dbReference type="AlphaFoldDB" id="A0A3S5B5Y4"/>
<sequence>MPGANGVDRSTLELHLMPAKKPFSSGLGCNVTSTQRRICSSGGNSIGELARGGLDKTEYESHVCKTLRLTADAQLTIDRK</sequence>
<accession>A0A3S5B5Y4</accession>
<gene>
    <name evidence="1" type="ORF">PXEA_LOCUS7559</name>
</gene>
<keyword evidence="2" id="KW-1185">Reference proteome</keyword>
<protein>
    <submittedName>
        <fullName evidence="1">Uncharacterized protein</fullName>
    </submittedName>
</protein>
<reference evidence="1" key="1">
    <citation type="submission" date="2018-11" db="EMBL/GenBank/DDBJ databases">
        <authorList>
            <consortium name="Pathogen Informatics"/>
        </authorList>
    </citation>
    <scope>NUCLEOTIDE SEQUENCE</scope>
</reference>
<evidence type="ECO:0000313" key="1">
    <source>
        <dbReference type="EMBL" id="VEL14119.1"/>
    </source>
</evidence>
<evidence type="ECO:0000313" key="2">
    <source>
        <dbReference type="Proteomes" id="UP000784294"/>
    </source>
</evidence>